<gene>
    <name evidence="2" type="ORF">NM203_18960</name>
</gene>
<dbReference type="RefSeq" id="WP_255061669.1">
    <property type="nucleotide sequence ID" value="NZ_JANDBD010000007.1"/>
</dbReference>
<keyword evidence="3" id="KW-1185">Reference proteome</keyword>
<evidence type="ECO:0008006" key="4">
    <source>
        <dbReference type="Google" id="ProtNLM"/>
    </source>
</evidence>
<dbReference type="InterPro" id="IPR006311">
    <property type="entry name" value="TAT_signal"/>
</dbReference>
<feature type="region of interest" description="Disordered" evidence="1">
    <location>
        <begin position="1"/>
        <end position="23"/>
    </location>
</feature>
<dbReference type="SUPFAM" id="SSF51126">
    <property type="entry name" value="Pectin lyase-like"/>
    <property type="match status" value="1"/>
</dbReference>
<organism evidence="2 3">
    <name type="scientific">Mycolicibacterium arenosum</name>
    <dbReference type="NCBI Taxonomy" id="2952157"/>
    <lineage>
        <taxon>Bacteria</taxon>
        <taxon>Bacillati</taxon>
        <taxon>Actinomycetota</taxon>
        <taxon>Actinomycetes</taxon>
        <taxon>Mycobacteriales</taxon>
        <taxon>Mycobacteriaceae</taxon>
        <taxon>Mycolicibacterium</taxon>
    </lineage>
</organism>
<evidence type="ECO:0000256" key="1">
    <source>
        <dbReference type="SAM" id="MobiDB-lite"/>
    </source>
</evidence>
<dbReference type="Gene3D" id="2.160.20.10">
    <property type="entry name" value="Single-stranded right-handed beta-helix, Pectin lyase-like"/>
    <property type="match status" value="1"/>
</dbReference>
<comment type="caution">
    <text evidence="2">The sequence shown here is derived from an EMBL/GenBank/DDBJ whole genome shotgun (WGS) entry which is preliminary data.</text>
</comment>
<reference evidence="2 3" key="1">
    <citation type="submission" date="2022-06" db="EMBL/GenBank/DDBJ databases">
        <title>Mycolicibacterium sp. CAU 1645 isolated from seawater.</title>
        <authorList>
            <person name="Kim W."/>
        </authorList>
    </citation>
    <scope>NUCLEOTIDE SEQUENCE [LARGE SCALE GENOMIC DNA]</scope>
    <source>
        <strain evidence="2 3">CAU 1645</strain>
    </source>
</reference>
<evidence type="ECO:0000313" key="3">
    <source>
        <dbReference type="Proteomes" id="UP001651690"/>
    </source>
</evidence>
<sequence>MTEASSDADPSRRDDAPQRTSLRRRGLLTAAVVGAGVAATATACQKPATVQVSVSARSIQPELSGSADAKANTDALDNAITESTKTGADVVLPGGEFGFNGMTLPTAGGVSVRGAGRGVTVLRNESGDPAVTAHGVPGGTEWMADWELTGLSITSARRQPDQVALSVTLAHRFSVRDVTVTGYGIGVRHESGWDCGYDGVSVTECGTGWRFPTTDFAPSSPVGLRNCSAVECDVAVLVDNALETMEWVGGDFSQCGRGVLLFGNDSRSLSFHGVNFERIRGEDIVVGDAKTGPAAITFSGCRFLRTAKGPVSVRFVRGDGLTFTSSRWTQYGTAVEQGPDSGRLVVNASSGFEVDRFITSAGRTQPEGVFNASKGQFSLALALDEPSVLPAIVGAEGVATKVLSGPGRRSASDRDFAIPPVVGSTAVLRDTTDGSVRHAIRGVTGWFVSAPYTPPTPPPSPRR</sequence>
<dbReference type="InterPro" id="IPR011050">
    <property type="entry name" value="Pectin_lyase_fold/virulence"/>
</dbReference>
<dbReference type="PROSITE" id="PS51318">
    <property type="entry name" value="TAT"/>
    <property type="match status" value="1"/>
</dbReference>
<dbReference type="Proteomes" id="UP001651690">
    <property type="component" value="Unassembled WGS sequence"/>
</dbReference>
<proteinExistence type="predicted"/>
<name>A0ABT1M7S3_9MYCO</name>
<dbReference type="EMBL" id="JANDBD010000007">
    <property type="protein sequence ID" value="MCP9274274.1"/>
    <property type="molecule type" value="Genomic_DNA"/>
</dbReference>
<evidence type="ECO:0000313" key="2">
    <source>
        <dbReference type="EMBL" id="MCP9274274.1"/>
    </source>
</evidence>
<dbReference type="InterPro" id="IPR012334">
    <property type="entry name" value="Pectin_lyas_fold"/>
</dbReference>
<accession>A0ABT1M7S3</accession>
<protein>
    <recommendedName>
        <fullName evidence="4">Pectate lyase superfamily protein domain-containing protein</fullName>
    </recommendedName>
</protein>